<keyword evidence="3" id="KW-1185">Reference proteome</keyword>
<gene>
    <name evidence="2" type="ORF">OE88DRAFT_1227633</name>
</gene>
<feature type="region of interest" description="Disordered" evidence="1">
    <location>
        <begin position="479"/>
        <end position="504"/>
    </location>
</feature>
<evidence type="ECO:0000256" key="1">
    <source>
        <dbReference type="SAM" id="MobiDB-lite"/>
    </source>
</evidence>
<reference evidence="2 3" key="1">
    <citation type="journal article" date="2019" name="Nat. Ecol. Evol.">
        <title>Megaphylogeny resolves global patterns of mushroom evolution.</title>
        <authorList>
            <person name="Varga T."/>
            <person name="Krizsan K."/>
            <person name="Foldi C."/>
            <person name="Dima B."/>
            <person name="Sanchez-Garcia M."/>
            <person name="Sanchez-Ramirez S."/>
            <person name="Szollosi G.J."/>
            <person name="Szarkandi J.G."/>
            <person name="Papp V."/>
            <person name="Albert L."/>
            <person name="Andreopoulos W."/>
            <person name="Angelini C."/>
            <person name="Antonin V."/>
            <person name="Barry K.W."/>
            <person name="Bougher N.L."/>
            <person name="Buchanan P."/>
            <person name="Buyck B."/>
            <person name="Bense V."/>
            <person name="Catcheside P."/>
            <person name="Chovatia M."/>
            <person name="Cooper J."/>
            <person name="Damon W."/>
            <person name="Desjardin D."/>
            <person name="Finy P."/>
            <person name="Geml J."/>
            <person name="Haridas S."/>
            <person name="Hughes K."/>
            <person name="Justo A."/>
            <person name="Karasinski D."/>
            <person name="Kautmanova I."/>
            <person name="Kiss B."/>
            <person name="Kocsube S."/>
            <person name="Kotiranta H."/>
            <person name="LaButti K.M."/>
            <person name="Lechner B.E."/>
            <person name="Liimatainen K."/>
            <person name="Lipzen A."/>
            <person name="Lukacs Z."/>
            <person name="Mihaltcheva S."/>
            <person name="Morgado L.N."/>
            <person name="Niskanen T."/>
            <person name="Noordeloos M.E."/>
            <person name="Ohm R.A."/>
            <person name="Ortiz-Santana B."/>
            <person name="Ovrebo C."/>
            <person name="Racz N."/>
            <person name="Riley R."/>
            <person name="Savchenko A."/>
            <person name="Shiryaev A."/>
            <person name="Soop K."/>
            <person name="Spirin V."/>
            <person name="Szebenyi C."/>
            <person name="Tomsovsky M."/>
            <person name="Tulloss R.E."/>
            <person name="Uehling J."/>
            <person name="Grigoriev I.V."/>
            <person name="Vagvolgyi C."/>
            <person name="Papp T."/>
            <person name="Martin F.M."/>
            <person name="Miettinen O."/>
            <person name="Hibbett D.S."/>
            <person name="Nagy L.G."/>
        </authorList>
    </citation>
    <scope>NUCLEOTIDE SEQUENCE [LARGE SCALE GENOMIC DNA]</scope>
    <source>
        <strain evidence="2 3">OMC1185</strain>
    </source>
</reference>
<protein>
    <recommendedName>
        <fullName evidence="4">F-box domain-containing protein</fullName>
    </recommendedName>
</protein>
<accession>A0A5C3MV68</accession>
<organism evidence="2 3">
    <name type="scientific">Heliocybe sulcata</name>
    <dbReference type="NCBI Taxonomy" id="5364"/>
    <lineage>
        <taxon>Eukaryota</taxon>
        <taxon>Fungi</taxon>
        <taxon>Dikarya</taxon>
        <taxon>Basidiomycota</taxon>
        <taxon>Agaricomycotina</taxon>
        <taxon>Agaricomycetes</taxon>
        <taxon>Gloeophyllales</taxon>
        <taxon>Gloeophyllaceae</taxon>
        <taxon>Heliocybe</taxon>
    </lineage>
</organism>
<evidence type="ECO:0000313" key="3">
    <source>
        <dbReference type="Proteomes" id="UP000305948"/>
    </source>
</evidence>
<name>A0A5C3MV68_9AGAM</name>
<sequence>MGPPSSIDVAERLRRLRNYTKAWRGMAFSPSEEGIPFDGRYWELYGGVLATSVGDSTLIFNKLPSHARGIKSRQWRIEDVGFPIRDFKMDLSQDLLVILDFPEQVSSRGGGSCAIHLRTLSMNEPHSSAADTIIAVPVRSPYDPDYAFDIMICEDKVGIMFTHDPEDAPEDIDIFVYNWKIASLAIHIHGCNKPINTFTFLSPQHILLGILDPDYPRLEVYSLYQEANRDPEWTGQDYLCAFLYEKFYDYRASGSMKIQGDPAPSWAPLDDREVPFFTASESRVLCVSYTIEDDNGPEFRDVVHLIPLLSLLSLLPHSADEVGTSWLWKAWSERTTMHEDMVPEPTWCCYVHGARFVYVSTSEDPIADAQDMMPLTSFANVIDLNPVALRREYSRRGEEGLIHRSRTLSVLFWTNREFLYTTFPLPESRARVMISEDNLILVKSNGRRRSPSPSTAFDALHRSRKIVLSSGLTRCASPYLRHGHERSPSFHPMPRRVSNSLCTP</sequence>
<dbReference type="Proteomes" id="UP000305948">
    <property type="component" value="Unassembled WGS sequence"/>
</dbReference>
<dbReference type="STRING" id="5364.A0A5C3MV68"/>
<dbReference type="AlphaFoldDB" id="A0A5C3MV68"/>
<proteinExistence type="predicted"/>
<dbReference type="OrthoDB" id="3256413at2759"/>
<evidence type="ECO:0008006" key="4">
    <source>
        <dbReference type="Google" id="ProtNLM"/>
    </source>
</evidence>
<dbReference type="EMBL" id="ML213547">
    <property type="protein sequence ID" value="TFK45311.1"/>
    <property type="molecule type" value="Genomic_DNA"/>
</dbReference>
<evidence type="ECO:0000313" key="2">
    <source>
        <dbReference type="EMBL" id="TFK45311.1"/>
    </source>
</evidence>